<reference evidence="2 3" key="1">
    <citation type="journal article" date="2024" name="IMA Fungus">
        <title>Apiospora arundinis, a panoply of carbohydrate-active enzymes and secondary metabolites.</title>
        <authorList>
            <person name="Sorensen T."/>
            <person name="Petersen C."/>
            <person name="Muurmann A.T."/>
            <person name="Christiansen J.V."/>
            <person name="Brundto M.L."/>
            <person name="Overgaard C.K."/>
            <person name="Boysen A.T."/>
            <person name="Wollenberg R.D."/>
            <person name="Larsen T.O."/>
            <person name="Sorensen J.L."/>
            <person name="Nielsen K.L."/>
            <person name="Sondergaard T.E."/>
        </authorList>
    </citation>
    <scope>NUCLEOTIDE SEQUENCE [LARGE SCALE GENOMIC DNA]</scope>
    <source>
        <strain evidence="2 3">AAU 773</strain>
    </source>
</reference>
<accession>A0ABR2I2I9</accession>
<organism evidence="2 3">
    <name type="scientific">Apiospora arundinis</name>
    <dbReference type="NCBI Taxonomy" id="335852"/>
    <lineage>
        <taxon>Eukaryota</taxon>
        <taxon>Fungi</taxon>
        <taxon>Dikarya</taxon>
        <taxon>Ascomycota</taxon>
        <taxon>Pezizomycotina</taxon>
        <taxon>Sordariomycetes</taxon>
        <taxon>Xylariomycetidae</taxon>
        <taxon>Amphisphaeriales</taxon>
        <taxon>Apiosporaceae</taxon>
        <taxon>Apiospora</taxon>
    </lineage>
</organism>
<protein>
    <submittedName>
        <fullName evidence="2">Muramidase</fullName>
    </submittedName>
</protein>
<name>A0ABR2I2I9_9PEZI</name>
<sequence length="322" mass="37123">MLSILRRIAASRGRPLPQAYRAAQSRLVSPLTILIKAGVTTQSSARPTETRRSEASWKLCPRATMISSPAARSRATATETYLDFLSSPDVDLDHIKSDMTCTKFRDSIWGFVIYRCSQGNEAAWLRLLQALRNQVQKSLRFCIRQDMLESHDLHVIDDETLRSGATSHQVRDHFRSWVQADLEDRLRPDAADIQDDVGWWWAVSTPRYEYCLFVDELCLESVDHPGVDSPVVKLLHKNWESPYSPQERNYNAHASFHDGATEYDEEDVDWMYMPVQDYLGKYSLLGKGDWDDQYVRPPYIDGTEDESTFPGHWRQESRSKQT</sequence>
<comment type="caution">
    <text evidence="2">The sequence shown here is derived from an EMBL/GenBank/DDBJ whole genome shotgun (WGS) entry which is preliminary data.</text>
</comment>
<proteinExistence type="predicted"/>
<dbReference type="Proteomes" id="UP001390339">
    <property type="component" value="Unassembled WGS sequence"/>
</dbReference>
<evidence type="ECO:0000313" key="2">
    <source>
        <dbReference type="EMBL" id="KAK8856573.1"/>
    </source>
</evidence>
<evidence type="ECO:0000256" key="1">
    <source>
        <dbReference type="SAM" id="MobiDB-lite"/>
    </source>
</evidence>
<gene>
    <name evidence="2" type="ORF">PGQ11_012485</name>
</gene>
<feature type="region of interest" description="Disordered" evidence="1">
    <location>
        <begin position="301"/>
        <end position="322"/>
    </location>
</feature>
<keyword evidence="3" id="KW-1185">Reference proteome</keyword>
<dbReference type="EMBL" id="JAPCWZ010000007">
    <property type="protein sequence ID" value="KAK8856573.1"/>
    <property type="molecule type" value="Genomic_DNA"/>
</dbReference>
<evidence type="ECO:0000313" key="3">
    <source>
        <dbReference type="Proteomes" id="UP001390339"/>
    </source>
</evidence>
<feature type="compositionally biased region" description="Basic and acidic residues" evidence="1">
    <location>
        <begin position="313"/>
        <end position="322"/>
    </location>
</feature>